<organism evidence="1 2">
    <name type="scientific">Planococcus rifietoensis</name>
    <dbReference type="NCBI Taxonomy" id="200991"/>
    <lineage>
        <taxon>Bacteria</taxon>
        <taxon>Bacillati</taxon>
        <taxon>Bacillota</taxon>
        <taxon>Bacilli</taxon>
        <taxon>Bacillales</taxon>
        <taxon>Caryophanaceae</taxon>
        <taxon>Planococcus</taxon>
    </lineage>
</organism>
<evidence type="ECO:0008006" key="3">
    <source>
        <dbReference type="Google" id="ProtNLM"/>
    </source>
</evidence>
<accession>A0A0U2YZB8</accession>
<keyword evidence="2" id="KW-1185">Reference proteome</keyword>
<name>A0A0U2YZB8_9BACL</name>
<dbReference type="EMBL" id="CP013659">
    <property type="protein sequence ID" value="ALS76910.1"/>
    <property type="molecule type" value="Genomic_DNA"/>
</dbReference>
<proteinExistence type="predicted"/>
<dbReference type="InterPro" id="IPR011855">
    <property type="entry name" value="Phgtail_TP901_1"/>
</dbReference>
<dbReference type="OrthoDB" id="2157094at2"/>
<dbReference type="KEGG" id="prt:AUC31_17530"/>
<protein>
    <recommendedName>
        <fullName evidence="3">Phage tail protein</fullName>
    </recommendedName>
</protein>
<reference evidence="1" key="1">
    <citation type="submission" date="2016-01" db="EMBL/GenBank/DDBJ databases">
        <title>Complete genome of Planococcus rifietoensis type strain M8.</title>
        <authorList>
            <person name="See-Too W.S."/>
        </authorList>
    </citation>
    <scope>NUCLEOTIDE SEQUENCE [LARGE SCALE GENOMIC DNA]</scope>
    <source>
        <strain evidence="1">M8</strain>
    </source>
</reference>
<dbReference type="Pfam" id="PF06199">
    <property type="entry name" value="Phage_tail_2"/>
    <property type="match status" value="1"/>
</dbReference>
<dbReference type="NCBIfam" id="TIGR02126">
    <property type="entry name" value="phgtail_TP901_1"/>
    <property type="match status" value="1"/>
</dbReference>
<dbReference type="STRING" id="200991.AUC31_17530"/>
<evidence type="ECO:0000313" key="1">
    <source>
        <dbReference type="EMBL" id="ALS76910.1"/>
    </source>
</evidence>
<dbReference type="Proteomes" id="UP000067683">
    <property type="component" value="Chromosome"/>
</dbReference>
<dbReference type="AlphaFoldDB" id="A0A0U2YZB8"/>
<evidence type="ECO:0000313" key="2">
    <source>
        <dbReference type="Proteomes" id="UP000067683"/>
    </source>
</evidence>
<sequence length="174" mass="18802">MQQGKDSILLVQSTSAELAASGYVIGNSTEHTHSMENELVDENTKFGRILGYGQTTESFDITAYGDTTDPGQKAIINGIRQKKQVKLWEVDLNLNENGKHNTLFAYALVETVEKSAPQDGFVEVSSTVQVLGNSVEGEIDPLPVEVIEFATYGFEAPGTSTGEFPEQEQAPTGA</sequence>
<gene>
    <name evidence="1" type="ORF">AUC31_17530</name>
</gene>
<dbReference type="RefSeq" id="WP_058383611.1">
    <property type="nucleotide sequence ID" value="NZ_CP013659.2"/>
</dbReference>